<proteinExistence type="predicted"/>
<organism evidence="2 3">
    <name type="scientific">Pleurotus ostreatus</name>
    <name type="common">Oyster mushroom</name>
    <name type="synonym">White-rot fungus</name>
    <dbReference type="NCBI Taxonomy" id="5322"/>
    <lineage>
        <taxon>Eukaryota</taxon>
        <taxon>Fungi</taxon>
        <taxon>Dikarya</taxon>
        <taxon>Basidiomycota</taxon>
        <taxon>Agaricomycotina</taxon>
        <taxon>Agaricomycetes</taxon>
        <taxon>Agaricomycetidae</taxon>
        <taxon>Agaricales</taxon>
        <taxon>Pleurotineae</taxon>
        <taxon>Pleurotaceae</taxon>
        <taxon>Pleurotus</taxon>
    </lineage>
</organism>
<feature type="region of interest" description="Disordered" evidence="1">
    <location>
        <begin position="72"/>
        <end position="94"/>
    </location>
</feature>
<name>A0A8H6ZTC4_PLEOS</name>
<evidence type="ECO:0000256" key="1">
    <source>
        <dbReference type="SAM" id="MobiDB-lite"/>
    </source>
</evidence>
<dbReference type="Proteomes" id="UP000623687">
    <property type="component" value="Unassembled WGS sequence"/>
</dbReference>
<dbReference type="AlphaFoldDB" id="A0A8H6ZTC4"/>
<feature type="region of interest" description="Disordered" evidence="1">
    <location>
        <begin position="122"/>
        <end position="175"/>
    </location>
</feature>
<dbReference type="EMBL" id="JACETU010000006">
    <property type="protein sequence ID" value="KAF7426146.1"/>
    <property type="molecule type" value="Genomic_DNA"/>
</dbReference>
<dbReference type="RefSeq" id="XP_036629450.1">
    <property type="nucleotide sequence ID" value="XM_036778022.1"/>
</dbReference>
<comment type="caution">
    <text evidence="2">The sequence shown here is derived from an EMBL/GenBank/DDBJ whole genome shotgun (WGS) entry which is preliminary data.</text>
</comment>
<keyword evidence="3" id="KW-1185">Reference proteome</keyword>
<evidence type="ECO:0000313" key="3">
    <source>
        <dbReference type="Proteomes" id="UP000623687"/>
    </source>
</evidence>
<accession>A0A8H6ZTC4</accession>
<sequence>MRVGTSDAALRGNEESVIWSPKFLLSPPFDIDTTTSTSVIKMKFTAATSILVLLAGYVSAQGATSFTQPVETTLDEPSATPTLPGGTTAESSLIVDPTVGSSSIDTELPITESTDSLVTIQTSLPGTDSTSLPPISVTSTPLTTASVSRSTLLPASGTTTSSAPNQSQTGNSAAGMTGNGVAVGAIGLALGLML</sequence>
<dbReference type="OrthoDB" id="3029595at2759"/>
<dbReference type="GeneID" id="59378330"/>
<feature type="compositionally biased region" description="Polar residues" evidence="1">
    <location>
        <begin position="122"/>
        <end position="174"/>
    </location>
</feature>
<protein>
    <submittedName>
        <fullName evidence="2">Uncharacterized protein</fullName>
    </submittedName>
</protein>
<evidence type="ECO:0000313" key="2">
    <source>
        <dbReference type="EMBL" id="KAF7426146.1"/>
    </source>
</evidence>
<reference evidence="2" key="1">
    <citation type="submission" date="2019-07" db="EMBL/GenBank/DDBJ databases">
        <authorList>
            <person name="Palmer J.M."/>
        </authorList>
    </citation>
    <scope>NUCLEOTIDE SEQUENCE</scope>
    <source>
        <strain evidence="2">PC9</strain>
    </source>
</reference>
<dbReference type="VEuPathDB" id="FungiDB:PC9H_008512"/>
<gene>
    <name evidence="2" type="ORF">PC9H_008512</name>
</gene>